<gene>
    <name evidence="4" type="ORF">G6F50_008364</name>
</gene>
<protein>
    <recommendedName>
        <fullName evidence="3">Polysaccharide lyase 14 domain-containing protein</fullName>
    </recommendedName>
</protein>
<comment type="caution">
    <text evidence="4">The sequence shown here is derived from an EMBL/GenBank/DDBJ whole genome shotgun (WGS) entry which is preliminary data.</text>
</comment>
<name>A0A9P6YYY0_9FUNG</name>
<evidence type="ECO:0000259" key="3">
    <source>
        <dbReference type="Pfam" id="PF21294"/>
    </source>
</evidence>
<dbReference type="PANTHER" id="PTHR40124:SF1">
    <property type="entry name" value="DISAGGREGATASE RELATED REPEAT PROTEIN"/>
    <property type="match status" value="1"/>
</dbReference>
<keyword evidence="2" id="KW-0732">Signal</keyword>
<evidence type="ECO:0000256" key="1">
    <source>
        <dbReference type="SAM" id="Phobius"/>
    </source>
</evidence>
<keyword evidence="1" id="KW-0812">Transmembrane</keyword>
<organism evidence="4 5">
    <name type="scientific">Rhizopus delemar</name>
    <dbReference type="NCBI Taxonomy" id="936053"/>
    <lineage>
        <taxon>Eukaryota</taxon>
        <taxon>Fungi</taxon>
        <taxon>Fungi incertae sedis</taxon>
        <taxon>Mucoromycota</taxon>
        <taxon>Mucoromycotina</taxon>
        <taxon>Mucoromycetes</taxon>
        <taxon>Mucorales</taxon>
        <taxon>Mucorineae</taxon>
        <taxon>Rhizopodaceae</taxon>
        <taxon>Rhizopus</taxon>
    </lineage>
</organism>
<feature type="transmembrane region" description="Helical" evidence="1">
    <location>
        <begin position="324"/>
        <end position="345"/>
    </location>
</feature>
<proteinExistence type="predicted"/>
<keyword evidence="5" id="KW-1185">Reference proteome</keyword>
<dbReference type="Pfam" id="PF21294">
    <property type="entry name" value="Polysacc_lyase_14"/>
    <property type="match status" value="1"/>
</dbReference>
<dbReference type="InterPro" id="IPR048958">
    <property type="entry name" value="Polysacc_lyase_14"/>
</dbReference>
<reference evidence="4 5" key="1">
    <citation type="journal article" date="2020" name="Microb. Genom.">
        <title>Genetic diversity of clinical and environmental Mucorales isolates obtained from an investigation of mucormycosis cases among solid organ transplant recipients.</title>
        <authorList>
            <person name="Nguyen M.H."/>
            <person name="Kaul D."/>
            <person name="Muto C."/>
            <person name="Cheng S.J."/>
            <person name="Richter R.A."/>
            <person name="Bruno V.M."/>
            <person name="Liu G."/>
            <person name="Beyhan S."/>
            <person name="Sundermann A.J."/>
            <person name="Mounaud S."/>
            <person name="Pasculle A.W."/>
            <person name="Nierman W.C."/>
            <person name="Driscoll E."/>
            <person name="Cumbie R."/>
            <person name="Clancy C.J."/>
            <person name="Dupont C.L."/>
        </authorList>
    </citation>
    <scope>NUCLEOTIDE SEQUENCE [LARGE SCALE GENOMIC DNA]</scope>
    <source>
        <strain evidence="4 5">GL24</strain>
    </source>
</reference>
<feature type="domain" description="Polysaccharide lyase 14" evidence="3">
    <location>
        <begin position="72"/>
        <end position="287"/>
    </location>
</feature>
<dbReference type="Gene3D" id="2.60.120.200">
    <property type="match status" value="1"/>
</dbReference>
<dbReference type="AlphaFoldDB" id="A0A9P6YYY0"/>
<evidence type="ECO:0000313" key="5">
    <source>
        <dbReference type="Proteomes" id="UP000740926"/>
    </source>
</evidence>
<evidence type="ECO:0000256" key="2">
    <source>
        <dbReference type="SAM" id="SignalP"/>
    </source>
</evidence>
<dbReference type="PANTHER" id="PTHR40124">
    <property type="match status" value="1"/>
</dbReference>
<keyword evidence="1" id="KW-1133">Transmembrane helix</keyword>
<keyword evidence="1" id="KW-0472">Membrane</keyword>
<feature type="signal peptide" evidence="2">
    <location>
        <begin position="1"/>
        <end position="15"/>
    </location>
</feature>
<dbReference type="EMBL" id="JAANIU010001471">
    <property type="protein sequence ID" value="KAG1567270.1"/>
    <property type="molecule type" value="Genomic_DNA"/>
</dbReference>
<dbReference type="Proteomes" id="UP000740926">
    <property type="component" value="Unassembled WGS sequence"/>
</dbReference>
<accession>A0A9P6YYY0</accession>
<sequence>MVLFCLLFIAALVNADVSARAAYFNLTKTWTAPMPALPITADAASYITSKWHTSSIYASEDISFIHDPIDTNSTSVVMKVDYPAGSYAPIGTKNGNNGVKGGAEFFSRPNGKKEYNTGLLSYDVAFDSNFNWVKGGKLPGIYGGKVGPGCSGGEKATGANCFSVRMMWRAKGAGEAYAYIPTSKSLCSEKKVICHGSYGTSFSRGVFNFSVMKWSHIEIYVKTNSGNNMNGILKVWQDDSLVIDQQNIKFRTNESLGVSSLMFSTFFGGGSTSYATPVNTSSYFRNFQLSTGNTPSLNDTPNSILNDTSIPKGTSSSVKDSSAVSLYTSSLYYYFILLVVLYQLFA</sequence>
<feature type="chain" id="PRO_5040181703" description="Polysaccharide lyase 14 domain-containing protein" evidence="2">
    <location>
        <begin position="16"/>
        <end position="346"/>
    </location>
</feature>
<evidence type="ECO:0000313" key="4">
    <source>
        <dbReference type="EMBL" id="KAG1567270.1"/>
    </source>
</evidence>